<keyword evidence="2" id="KW-1185">Reference proteome</keyword>
<feature type="non-terminal residue" evidence="1">
    <location>
        <position position="15"/>
    </location>
</feature>
<evidence type="ECO:0000313" key="1">
    <source>
        <dbReference type="EMBL" id="GFU30142.1"/>
    </source>
</evidence>
<name>A0A8X6QPH8_NEPPI</name>
<dbReference type="Proteomes" id="UP000887013">
    <property type="component" value="Unassembled WGS sequence"/>
</dbReference>
<proteinExistence type="predicted"/>
<evidence type="ECO:0000313" key="2">
    <source>
        <dbReference type="Proteomes" id="UP000887013"/>
    </source>
</evidence>
<accession>A0A8X6QPH8</accession>
<dbReference type="EMBL" id="BMAW01082645">
    <property type="protein sequence ID" value="GFU30142.1"/>
    <property type="molecule type" value="Genomic_DNA"/>
</dbReference>
<sequence length="15" mass="1855">LTEKYIIEEKLYIIS</sequence>
<reference evidence="1" key="1">
    <citation type="submission" date="2020-08" db="EMBL/GenBank/DDBJ databases">
        <title>Multicomponent nature underlies the extraordinary mechanical properties of spider dragline silk.</title>
        <authorList>
            <person name="Kono N."/>
            <person name="Nakamura H."/>
            <person name="Mori M."/>
            <person name="Yoshida Y."/>
            <person name="Ohtoshi R."/>
            <person name="Malay A.D."/>
            <person name="Moran D.A.P."/>
            <person name="Tomita M."/>
            <person name="Numata K."/>
            <person name="Arakawa K."/>
        </authorList>
    </citation>
    <scope>NUCLEOTIDE SEQUENCE</scope>
</reference>
<protein>
    <submittedName>
        <fullName evidence="1">Uncharacterized protein</fullName>
    </submittedName>
</protein>
<comment type="caution">
    <text evidence="1">The sequence shown here is derived from an EMBL/GenBank/DDBJ whole genome shotgun (WGS) entry which is preliminary data.</text>
</comment>
<organism evidence="1 2">
    <name type="scientific">Nephila pilipes</name>
    <name type="common">Giant wood spider</name>
    <name type="synonym">Nephila maculata</name>
    <dbReference type="NCBI Taxonomy" id="299642"/>
    <lineage>
        <taxon>Eukaryota</taxon>
        <taxon>Metazoa</taxon>
        <taxon>Ecdysozoa</taxon>
        <taxon>Arthropoda</taxon>
        <taxon>Chelicerata</taxon>
        <taxon>Arachnida</taxon>
        <taxon>Araneae</taxon>
        <taxon>Araneomorphae</taxon>
        <taxon>Entelegynae</taxon>
        <taxon>Araneoidea</taxon>
        <taxon>Nephilidae</taxon>
        <taxon>Nephila</taxon>
    </lineage>
</organism>
<gene>
    <name evidence="1" type="ORF">NPIL_353511</name>
</gene>